<dbReference type="RefSeq" id="WP_066239519.1">
    <property type="nucleotide sequence ID" value="NZ_LSGP01000013.1"/>
</dbReference>
<accession>A0A154BTW7</accession>
<gene>
    <name evidence="2" type="ORF">AXX12_04245</name>
</gene>
<feature type="coiled-coil region" evidence="1">
    <location>
        <begin position="94"/>
        <end position="121"/>
    </location>
</feature>
<dbReference type="AlphaFoldDB" id="A0A154BTW7"/>
<keyword evidence="3" id="KW-1185">Reference proteome</keyword>
<protein>
    <submittedName>
        <fullName evidence="2">ATPase</fullName>
    </submittedName>
</protein>
<dbReference type="EMBL" id="LSGP01000013">
    <property type="protein sequence ID" value="KYZ77347.1"/>
    <property type="molecule type" value="Genomic_DNA"/>
</dbReference>
<dbReference type="Proteomes" id="UP000076268">
    <property type="component" value="Unassembled WGS sequence"/>
</dbReference>
<evidence type="ECO:0000313" key="2">
    <source>
        <dbReference type="EMBL" id="KYZ77347.1"/>
    </source>
</evidence>
<organism evidence="2 3">
    <name type="scientific">Anaerosporomusa subterranea</name>
    <dbReference type="NCBI Taxonomy" id="1794912"/>
    <lineage>
        <taxon>Bacteria</taxon>
        <taxon>Bacillati</taxon>
        <taxon>Bacillota</taxon>
        <taxon>Negativicutes</taxon>
        <taxon>Acetonemataceae</taxon>
        <taxon>Anaerosporomusa</taxon>
    </lineage>
</organism>
<reference evidence="2 3" key="1">
    <citation type="submission" date="2016-02" db="EMBL/GenBank/DDBJ databases">
        <title>Anaerosporomusa subterraneum gen. nov., sp. nov., a spore-forming obligate anaerobe isolated from saprolite.</title>
        <authorList>
            <person name="Choi J.K."/>
            <person name="Shah M."/>
            <person name="Yee N."/>
        </authorList>
    </citation>
    <scope>NUCLEOTIDE SEQUENCE [LARGE SCALE GENOMIC DNA]</scope>
    <source>
        <strain evidence="2 3">RU4</strain>
    </source>
</reference>
<keyword evidence="1" id="KW-0175">Coiled coil</keyword>
<dbReference type="OrthoDB" id="3034637at2"/>
<name>A0A154BTW7_ANASB</name>
<evidence type="ECO:0000313" key="3">
    <source>
        <dbReference type="Proteomes" id="UP000076268"/>
    </source>
</evidence>
<comment type="caution">
    <text evidence="2">The sequence shown here is derived from an EMBL/GenBank/DDBJ whole genome shotgun (WGS) entry which is preliminary data.</text>
</comment>
<sequence>MSVHKILDDLETLLQSSTHIPFSNRLVVEEDELCHLIDALREALPNEIMEANRILSERNRIMDDVQKEAQTIVEQAQTYVSKLTEENSITQQAQDQSNLIIEEAREKAREYEEQAVSYAQEVFAYLEANLDKVSEAVREGRERMRQK</sequence>
<proteinExistence type="predicted"/>
<dbReference type="STRING" id="1794912.AXX12_04245"/>
<evidence type="ECO:0000256" key="1">
    <source>
        <dbReference type="SAM" id="Coils"/>
    </source>
</evidence>